<dbReference type="Proteomes" id="UP000198814">
    <property type="component" value="Unassembled WGS sequence"/>
</dbReference>
<evidence type="ECO:0000313" key="1">
    <source>
        <dbReference type="EMBL" id="SEO92196.1"/>
    </source>
</evidence>
<organism evidence="1 2">
    <name type="scientific">Nitrosomonas oligotropha</name>
    <dbReference type="NCBI Taxonomy" id="42354"/>
    <lineage>
        <taxon>Bacteria</taxon>
        <taxon>Pseudomonadati</taxon>
        <taxon>Pseudomonadota</taxon>
        <taxon>Betaproteobacteria</taxon>
        <taxon>Nitrosomonadales</taxon>
        <taxon>Nitrosomonadaceae</taxon>
        <taxon>Nitrosomonas</taxon>
    </lineage>
</organism>
<reference evidence="2" key="1">
    <citation type="submission" date="2016-10" db="EMBL/GenBank/DDBJ databases">
        <authorList>
            <person name="Varghese N."/>
            <person name="Submissions S."/>
        </authorList>
    </citation>
    <scope>NUCLEOTIDE SEQUENCE [LARGE SCALE GENOMIC DNA]</scope>
    <source>
        <strain evidence="2">Nm76</strain>
    </source>
</reference>
<protein>
    <submittedName>
        <fullName evidence="1">Uncharacterized protein</fullName>
    </submittedName>
</protein>
<dbReference type="OrthoDB" id="10000426at2"/>
<accession>A0A1H8TMZ0</accession>
<keyword evidence="2" id="KW-1185">Reference proteome</keyword>
<dbReference type="RefSeq" id="WP_090321592.1">
    <property type="nucleotide sequence ID" value="NZ_FNOE01000029.1"/>
</dbReference>
<name>A0A1H8TMZ0_9PROT</name>
<evidence type="ECO:0000313" key="2">
    <source>
        <dbReference type="Proteomes" id="UP000198814"/>
    </source>
</evidence>
<dbReference type="STRING" id="42354.SAMN05216333_12611"/>
<gene>
    <name evidence="1" type="ORF">SAMN05216333_12611</name>
</gene>
<proteinExistence type="predicted"/>
<dbReference type="AlphaFoldDB" id="A0A1H8TMZ0"/>
<sequence length="193" mass="21671">MTWITTCTAPDLDHLDIPVIAGYLLNLVFTCRGGHNDPQVRSYVHAYILCTDKALRTYNAGRSLLLQYAQSENRTVLLFEGLADFETCISTVKRCLSLTDKMASHRLNPGIERAKRHQFESYQKAIRPVRDAIEHMEKDIARDEVTQGTSIMLAVTNDGSTLEIGQHQLKFAALGNCLIQLHTLAQALASRER</sequence>
<dbReference type="EMBL" id="FODO01000026">
    <property type="protein sequence ID" value="SEO92196.1"/>
    <property type="molecule type" value="Genomic_DNA"/>
</dbReference>